<dbReference type="EMBL" id="OY731400">
    <property type="protein sequence ID" value="CAJ1939078.1"/>
    <property type="molecule type" value="Genomic_DNA"/>
</dbReference>
<name>A0AA86S8N2_9FABA</name>
<protein>
    <submittedName>
        <fullName evidence="1">Uncharacterized protein</fullName>
    </submittedName>
</protein>
<dbReference type="AlphaFoldDB" id="A0AA86S8N2"/>
<dbReference type="Proteomes" id="UP001189624">
    <property type="component" value="Chromosome 3"/>
</dbReference>
<reference evidence="1" key="1">
    <citation type="submission" date="2023-10" db="EMBL/GenBank/DDBJ databases">
        <authorList>
            <person name="Domelevo Entfellner J.-B."/>
        </authorList>
    </citation>
    <scope>NUCLEOTIDE SEQUENCE</scope>
</reference>
<keyword evidence="2" id="KW-1185">Reference proteome</keyword>
<organism evidence="1 2">
    <name type="scientific">Sphenostylis stenocarpa</name>
    <dbReference type="NCBI Taxonomy" id="92480"/>
    <lineage>
        <taxon>Eukaryota</taxon>
        <taxon>Viridiplantae</taxon>
        <taxon>Streptophyta</taxon>
        <taxon>Embryophyta</taxon>
        <taxon>Tracheophyta</taxon>
        <taxon>Spermatophyta</taxon>
        <taxon>Magnoliopsida</taxon>
        <taxon>eudicotyledons</taxon>
        <taxon>Gunneridae</taxon>
        <taxon>Pentapetalae</taxon>
        <taxon>rosids</taxon>
        <taxon>fabids</taxon>
        <taxon>Fabales</taxon>
        <taxon>Fabaceae</taxon>
        <taxon>Papilionoideae</taxon>
        <taxon>50 kb inversion clade</taxon>
        <taxon>NPAAA clade</taxon>
        <taxon>indigoferoid/millettioid clade</taxon>
        <taxon>Phaseoleae</taxon>
        <taxon>Sphenostylis</taxon>
    </lineage>
</organism>
<gene>
    <name evidence="1" type="ORF">AYBTSS11_LOCUS8940</name>
</gene>
<evidence type="ECO:0000313" key="2">
    <source>
        <dbReference type="Proteomes" id="UP001189624"/>
    </source>
</evidence>
<proteinExistence type="predicted"/>
<accession>A0AA86S8N2</accession>
<evidence type="ECO:0000313" key="1">
    <source>
        <dbReference type="EMBL" id="CAJ1939078.1"/>
    </source>
</evidence>
<sequence length="77" mass="8601">MHSNLADGSTQFQSVHSYYTGVKLNLISKGCFRNVKGPLKSDTLSFLQSPIASAQYEPLKWSQPVPISRSNLTQRMN</sequence>
<dbReference type="Gramene" id="rna-AYBTSS11_LOCUS8940">
    <property type="protein sequence ID" value="CAJ1939078.1"/>
    <property type="gene ID" value="gene-AYBTSS11_LOCUS8940"/>
</dbReference>